<feature type="compositionally biased region" description="Polar residues" evidence="5">
    <location>
        <begin position="141"/>
        <end position="160"/>
    </location>
</feature>
<accession>A0A9D5D6D4</accession>
<comment type="caution">
    <text evidence="6">The sequence shown here is derived from an EMBL/GenBank/DDBJ whole genome shotgun (WGS) entry which is preliminary data.</text>
</comment>
<organism evidence="6 7">
    <name type="scientific">Dioscorea zingiberensis</name>
    <dbReference type="NCBI Taxonomy" id="325984"/>
    <lineage>
        <taxon>Eukaryota</taxon>
        <taxon>Viridiplantae</taxon>
        <taxon>Streptophyta</taxon>
        <taxon>Embryophyta</taxon>
        <taxon>Tracheophyta</taxon>
        <taxon>Spermatophyta</taxon>
        <taxon>Magnoliopsida</taxon>
        <taxon>Liliopsida</taxon>
        <taxon>Dioscoreales</taxon>
        <taxon>Dioscoreaceae</taxon>
        <taxon>Dioscorea</taxon>
    </lineage>
</organism>
<feature type="compositionally biased region" description="Pro residues" evidence="5">
    <location>
        <begin position="75"/>
        <end position="87"/>
    </location>
</feature>
<dbReference type="EMBL" id="JAGGNH010000001">
    <property type="protein sequence ID" value="KAJ0984910.1"/>
    <property type="molecule type" value="Genomic_DNA"/>
</dbReference>
<dbReference type="GO" id="GO:0006412">
    <property type="term" value="P:translation"/>
    <property type="evidence" value="ECO:0007669"/>
    <property type="project" value="InterPro"/>
</dbReference>
<dbReference type="Proteomes" id="UP001085076">
    <property type="component" value="Miscellaneous, Linkage group lg01"/>
</dbReference>
<dbReference type="PANTHER" id="PTHR47546">
    <property type="entry name" value="S15/NS1, RNA-BINDING PROTEIN"/>
    <property type="match status" value="1"/>
</dbReference>
<evidence type="ECO:0000256" key="5">
    <source>
        <dbReference type="SAM" id="MobiDB-lite"/>
    </source>
</evidence>
<keyword evidence="3" id="KW-0687">Ribonucleoprotein</keyword>
<evidence type="ECO:0000313" key="7">
    <source>
        <dbReference type="Proteomes" id="UP001085076"/>
    </source>
</evidence>
<dbReference type="Gene3D" id="1.10.287.10">
    <property type="entry name" value="S15/NS1, RNA-binding"/>
    <property type="match status" value="1"/>
</dbReference>
<dbReference type="SMART" id="SM01387">
    <property type="entry name" value="Ribosomal_S15"/>
    <property type="match status" value="1"/>
</dbReference>
<evidence type="ECO:0000313" key="6">
    <source>
        <dbReference type="EMBL" id="KAJ0984910.1"/>
    </source>
</evidence>
<sequence>MAVQLHLKPKTLTLPLRSLRHFSSSSPSSGGGSADDGDGEPSSSPPPPSYTSYFSDIKERLRSRQAPPRRIPTERPSPPPLSKPSPPASLEEIRKHLTGYRSRSPSGDAASSSSPPISFQELFKSNVLSKPQDDTKPELPSFSSIRASLSQFKASPTNQSRARRDQFSGSLNEKAIQESSRWRTGEGGDAAARFLSHGVRLPESVFGEETKEKQGEGEKKVLKTKFAKPYGYDELGEKLRKLRPDEARNGGTGWFSLQELNERLAKLRELDDMKSPRLFADLQDSLENIQKAKSHKQKNMQMMSFLWNLGGQTPSFMLKPPQEHLLENYFHPDHMSSAEKMKLELKRVRDEFKLSESDCGSARVQVAQLTTKIKHLSGVLHKKDKHSRKGLQEMVQRRKKLLKYLRRTDWDSYCFVLSKLGLRDVPEYKIPDYKTHNKDKKVKSKKSGKSKSKKTQKPKSQQAIPA</sequence>
<dbReference type="Pfam" id="PF00312">
    <property type="entry name" value="Ribosomal_S15"/>
    <property type="match status" value="1"/>
</dbReference>
<evidence type="ECO:0000256" key="4">
    <source>
        <dbReference type="ARBA" id="ARBA00035250"/>
    </source>
</evidence>
<dbReference type="InterPro" id="IPR000589">
    <property type="entry name" value="Ribosomal_uS15"/>
</dbReference>
<dbReference type="GO" id="GO:1990904">
    <property type="term" value="C:ribonucleoprotein complex"/>
    <property type="evidence" value="ECO:0007669"/>
    <property type="project" value="UniProtKB-KW"/>
</dbReference>
<dbReference type="GO" id="GO:0003735">
    <property type="term" value="F:structural constituent of ribosome"/>
    <property type="evidence" value="ECO:0007669"/>
    <property type="project" value="InterPro"/>
</dbReference>
<keyword evidence="7" id="KW-1185">Reference proteome</keyword>
<feature type="compositionally biased region" description="Low complexity" evidence="5">
    <location>
        <begin position="10"/>
        <end position="28"/>
    </location>
</feature>
<dbReference type="PANTHER" id="PTHR47546:SF3">
    <property type="entry name" value="30S RIBOSOMAL PROTEIN S15, CHLOROPLASTIC"/>
    <property type="match status" value="1"/>
</dbReference>
<dbReference type="HAMAP" id="MF_01343_B">
    <property type="entry name" value="Ribosomal_uS15_B"/>
    <property type="match status" value="1"/>
</dbReference>
<dbReference type="OrthoDB" id="441444at2759"/>
<dbReference type="InterPro" id="IPR005290">
    <property type="entry name" value="Ribosomal_uS15_bac-type"/>
</dbReference>
<evidence type="ECO:0000256" key="3">
    <source>
        <dbReference type="ARBA" id="ARBA00023274"/>
    </source>
</evidence>
<dbReference type="SUPFAM" id="SSF47060">
    <property type="entry name" value="S15/NS1 RNA-binding domain"/>
    <property type="match status" value="1"/>
</dbReference>
<dbReference type="CDD" id="cd00353">
    <property type="entry name" value="Ribosomal_S15p_S13e"/>
    <property type="match status" value="1"/>
</dbReference>
<dbReference type="GO" id="GO:0005840">
    <property type="term" value="C:ribosome"/>
    <property type="evidence" value="ECO:0007669"/>
    <property type="project" value="UniProtKB-KW"/>
</dbReference>
<protein>
    <recommendedName>
        <fullName evidence="4">Small ribosomal subunit protein uS15c</fullName>
    </recommendedName>
</protein>
<keyword evidence="2" id="KW-0689">Ribosomal protein</keyword>
<reference evidence="6" key="1">
    <citation type="submission" date="2021-03" db="EMBL/GenBank/DDBJ databases">
        <authorList>
            <person name="Li Z."/>
            <person name="Yang C."/>
        </authorList>
    </citation>
    <scope>NUCLEOTIDE SEQUENCE</scope>
    <source>
        <strain evidence="6">Dzin_1.0</strain>
        <tissue evidence="6">Leaf</tissue>
    </source>
</reference>
<dbReference type="AlphaFoldDB" id="A0A9D5D6D4"/>
<proteinExistence type="inferred from homology"/>
<feature type="region of interest" description="Disordered" evidence="5">
    <location>
        <begin position="428"/>
        <end position="466"/>
    </location>
</feature>
<gene>
    <name evidence="6" type="ORF">J5N97_003266</name>
</gene>
<dbReference type="GO" id="GO:0005737">
    <property type="term" value="C:cytoplasm"/>
    <property type="evidence" value="ECO:0007669"/>
    <property type="project" value="UniProtKB-ARBA"/>
</dbReference>
<feature type="compositionally biased region" description="Low complexity" evidence="5">
    <location>
        <begin position="101"/>
        <end position="118"/>
    </location>
</feature>
<dbReference type="InterPro" id="IPR009068">
    <property type="entry name" value="uS15_NS1_RNA-bd_sf"/>
</dbReference>
<dbReference type="NCBIfam" id="TIGR00952">
    <property type="entry name" value="S15_bact"/>
    <property type="match status" value="1"/>
</dbReference>
<evidence type="ECO:0000256" key="2">
    <source>
        <dbReference type="ARBA" id="ARBA00022980"/>
    </source>
</evidence>
<evidence type="ECO:0000256" key="1">
    <source>
        <dbReference type="ARBA" id="ARBA00008434"/>
    </source>
</evidence>
<feature type="region of interest" description="Disordered" evidence="5">
    <location>
        <begin position="1"/>
        <end position="186"/>
    </location>
</feature>
<feature type="compositionally biased region" description="Basic residues" evidence="5">
    <location>
        <begin position="437"/>
        <end position="457"/>
    </location>
</feature>
<comment type="similarity">
    <text evidence="1">Belongs to the universal ribosomal protein uS15 family.</text>
</comment>
<name>A0A9D5D6D4_9LILI</name>
<reference evidence="6" key="2">
    <citation type="journal article" date="2022" name="Hortic Res">
        <title>The genome of Dioscorea zingiberensis sheds light on the biosynthesis, origin and evolution of the medicinally important diosgenin saponins.</title>
        <authorList>
            <person name="Li Y."/>
            <person name="Tan C."/>
            <person name="Li Z."/>
            <person name="Guo J."/>
            <person name="Li S."/>
            <person name="Chen X."/>
            <person name="Wang C."/>
            <person name="Dai X."/>
            <person name="Yang H."/>
            <person name="Song W."/>
            <person name="Hou L."/>
            <person name="Xu J."/>
            <person name="Tong Z."/>
            <person name="Xu A."/>
            <person name="Yuan X."/>
            <person name="Wang W."/>
            <person name="Yang Q."/>
            <person name="Chen L."/>
            <person name="Sun Z."/>
            <person name="Wang K."/>
            <person name="Pan B."/>
            <person name="Chen J."/>
            <person name="Bao Y."/>
            <person name="Liu F."/>
            <person name="Qi X."/>
            <person name="Gang D.R."/>
            <person name="Wen J."/>
            <person name="Li J."/>
        </authorList>
    </citation>
    <scope>NUCLEOTIDE SEQUENCE</scope>
    <source>
        <strain evidence="6">Dzin_1.0</strain>
    </source>
</reference>